<evidence type="ECO:0000313" key="3">
    <source>
        <dbReference type="Proteomes" id="UP000290545"/>
    </source>
</evidence>
<dbReference type="RefSeq" id="WP_129001072.1">
    <property type="nucleotide sequence ID" value="NZ_SDHZ01000001.1"/>
</dbReference>
<dbReference type="AlphaFoldDB" id="A0A4Q1D809"/>
<dbReference type="PANTHER" id="PTHR47751:SF1">
    <property type="entry name" value="SUPERFAMILY HYDROLASE, PUTATIVE (AFU_ORTHOLOGUE AFUA_2G16580)-RELATED"/>
    <property type="match status" value="1"/>
</dbReference>
<dbReference type="OrthoDB" id="9805123at2"/>
<keyword evidence="2" id="KW-0378">Hydrolase</keyword>
<dbReference type="Pfam" id="PF12146">
    <property type="entry name" value="Hydrolase_4"/>
    <property type="match status" value="1"/>
</dbReference>
<dbReference type="EMBL" id="SDHZ01000001">
    <property type="protein sequence ID" value="RXK85320.1"/>
    <property type="molecule type" value="Genomic_DNA"/>
</dbReference>
<dbReference type="InterPro" id="IPR029058">
    <property type="entry name" value="AB_hydrolase_fold"/>
</dbReference>
<evidence type="ECO:0000259" key="1">
    <source>
        <dbReference type="Pfam" id="PF12146"/>
    </source>
</evidence>
<protein>
    <submittedName>
        <fullName evidence="2">Alpha/beta hydrolase</fullName>
    </submittedName>
</protein>
<dbReference type="GO" id="GO:0016787">
    <property type="term" value="F:hydrolase activity"/>
    <property type="evidence" value="ECO:0007669"/>
    <property type="project" value="UniProtKB-KW"/>
</dbReference>
<sequence length="298" mass="33713">MKQKVYFNSNGCVLVGNVYMPPDFNPEKNYPAILVGGSWTTVKEQMSGLYAAELAKQGFITLAIDPRFFGESQGKPRFWENPQAKIEDYKNAVSFLYNFQNVDNDNIFLVSICASSGYMATVTAGDKRVKGLAAVAAWLHDNEAVKMIYGGEQGVRQKIYQARKAKELFEETNETTFIPAISTTDENAAMFGEYDYYLDPNRGAVPQWSADKFAVMSWEDWLTFNPMPVAAHITTPVLMIHSDQAVLPDYTKKFFNTIPHQHKVLHWTNGSQFDFYDNPIQVAEAVATINTFFKTNRN</sequence>
<keyword evidence="3" id="KW-1185">Reference proteome</keyword>
<dbReference type="Proteomes" id="UP000290545">
    <property type="component" value="Unassembled WGS sequence"/>
</dbReference>
<gene>
    <name evidence="2" type="ORF">ESB13_00395</name>
</gene>
<dbReference type="InterPro" id="IPR022742">
    <property type="entry name" value="Hydrolase_4"/>
</dbReference>
<comment type="caution">
    <text evidence="2">The sequence shown here is derived from an EMBL/GenBank/DDBJ whole genome shotgun (WGS) entry which is preliminary data.</text>
</comment>
<dbReference type="InterPro" id="IPR051411">
    <property type="entry name" value="Polyketide_trans_af380"/>
</dbReference>
<name>A0A4Q1D809_9BACT</name>
<dbReference type="SUPFAM" id="SSF53474">
    <property type="entry name" value="alpha/beta-Hydrolases"/>
    <property type="match status" value="1"/>
</dbReference>
<dbReference type="PANTHER" id="PTHR47751">
    <property type="entry name" value="SUPERFAMILY HYDROLASE, PUTATIVE (AFU_ORTHOLOGUE AFUA_2G16580)-RELATED"/>
    <property type="match status" value="1"/>
</dbReference>
<dbReference type="Gene3D" id="1.10.10.800">
    <property type="match status" value="1"/>
</dbReference>
<proteinExistence type="predicted"/>
<organism evidence="2 3">
    <name type="scientific">Filimonas effusa</name>
    <dbReference type="NCBI Taxonomy" id="2508721"/>
    <lineage>
        <taxon>Bacteria</taxon>
        <taxon>Pseudomonadati</taxon>
        <taxon>Bacteroidota</taxon>
        <taxon>Chitinophagia</taxon>
        <taxon>Chitinophagales</taxon>
        <taxon>Chitinophagaceae</taxon>
        <taxon>Filimonas</taxon>
    </lineage>
</organism>
<dbReference type="Gene3D" id="3.40.50.1820">
    <property type="entry name" value="alpha/beta hydrolase"/>
    <property type="match status" value="1"/>
</dbReference>
<feature type="domain" description="Serine aminopeptidase S33" evidence="1">
    <location>
        <begin position="51"/>
        <end position="270"/>
    </location>
</feature>
<evidence type="ECO:0000313" key="2">
    <source>
        <dbReference type="EMBL" id="RXK85320.1"/>
    </source>
</evidence>
<accession>A0A4Q1D809</accession>
<reference evidence="2 3" key="1">
    <citation type="submission" date="2019-01" db="EMBL/GenBank/DDBJ databases">
        <title>Filimonas sp. strain TTM-71.</title>
        <authorList>
            <person name="Chen W.-M."/>
        </authorList>
    </citation>
    <scope>NUCLEOTIDE SEQUENCE [LARGE SCALE GENOMIC DNA]</scope>
    <source>
        <strain evidence="2 3">TTM-71</strain>
    </source>
</reference>